<evidence type="ECO:0000313" key="1">
    <source>
        <dbReference type="EMBL" id="RMI92601.1"/>
    </source>
</evidence>
<keyword evidence="2" id="KW-1185">Reference proteome</keyword>
<dbReference type="Proteomes" id="UP000277212">
    <property type="component" value="Unassembled WGS sequence"/>
</dbReference>
<dbReference type="OrthoDB" id="4062651at2759"/>
<reference evidence="1 2" key="1">
    <citation type="submission" date="2017-06" db="EMBL/GenBank/DDBJ databases">
        <title>Comparative genomic analysis of Ambrosia Fusariam Clade fungi.</title>
        <authorList>
            <person name="Stajich J.E."/>
            <person name="Carrillo J."/>
            <person name="Kijimoto T."/>
            <person name="Eskalen A."/>
            <person name="O'Donnell K."/>
            <person name="Kasson M."/>
        </authorList>
    </citation>
    <scope>NUCLEOTIDE SEQUENCE [LARGE SCALE GENOMIC DNA]</scope>
    <source>
        <strain evidence="1">UCR3666</strain>
    </source>
</reference>
<name>A0A3M2QLF4_9HYPO</name>
<dbReference type="EMBL" id="NKUJ01001204">
    <property type="protein sequence ID" value="RMI92601.1"/>
    <property type="molecule type" value="Genomic_DNA"/>
</dbReference>
<sequence>MGIFSDDSGKTHLKLFDFGSAYQLSHEHADRMLEKDHFDLATCLHFILSGIDPLSGSLSSVELKQARETLVAGCWTVASAAAPLADVIQDGWTGRAYKASFGSIAAHVDGALGLAPMDEVLCSSRPDSYYGDLEVRCRNWLGSATRSLLWMSREDYFAACKSVGIDVSMYER</sequence>
<proteinExistence type="predicted"/>
<dbReference type="AlphaFoldDB" id="A0A3M2QLF4"/>
<gene>
    <name evidence="1" type="ORF">CDV36_016581</name>
</gene>
<protein>
    <recommendedName>
        <fullName evidence="3">Protein kinase domain-containing protein</fullName>
    </recommendedName>
</protein>
<evidence type="ECO:0008006" key="3">
    <source>
        <dbReference type="Google" id="ProtNLM"/>
    </source>
</evidence>
<accession>A0A3M2QLF4</accession>
<comment type="caution">
    <text evidence="1">The sequence shown here is derived from an EMBL/GenBank/DDBJ whole genome shotgun (WGS) entry which is preliminary data.</text>
</comment>
<dbReference type="STRING" id="2010991.A0A3M2QLF4"/>
<organism evidence="1 2">
    <name type="scientific">Fusarium kuroshium</name>
    <dbReference type="NCBI Taxonomy" id="2010991"/>
    <lineage>
        <taxon>Eukaryota</taxon>
        <taxon>Fungi</taxon>
        <taxon>Dikarya</taxon>
        <taxon>Ascomycota</taxon>
        <taxon>Pezizomycotina</taxon>
        <taxon>Sordariomycetes</taxon>
        <taxon>Hypocreomycetidae</taxon>
        <taxon>Hypocreales</taxon>
        <taxon>Nectriaceae</taxon>
        <taxon>Fusarium</taxon>
        <taxon>Fusarium solani species complex</taxon>
    </lineage>
</organism>
<evidence type="ECO:0000313" key="2">
    <source>
        <dbReference type="Proteomes" id="UP000277212"/>
    </source>
</evidence>